<evidence type="ECO:0000313" key="5">
    <source>
        <dbReference type="Proteomes" id="UP001354989"/>
    </source>
</evidence>
<protein>
    <recommendedName>
        <fullName evidence="3">HTH tetR-type domain-containing protein</fullName>
    </recommendedName>
</protein>
<organism evidence="4 5">
    <name type="scientific">Persicobacter psychrovividus</name>
    <dbReference type="NCBI Taxonomy" id="387638"/>
    <lineage>
        <taxon>Bacteria</taxon>
        <taxon>Pseudomonadati</taxon>
        <taxon>Bacteroidota</taxon>
        <taxon>Cytophagia</taxon>
        <taxon>Cytophagales</taxon>
        <taxon>Persicobacteraceae</taxon>
        <taxon>Persicobacter</taxon>
    </lineage>
</organism>
<dbReference type="InterPro" id="IPR023772">
    <property type="entry name" value="DNA-bd_HTH_TetR-type_CS"/>
</dbReference>
<dbReference type="PROSITE" id="PS50977">
    <property type="entry name" value="HTH_TETR_2"/>
    <property type="match status" value="1"/>
</dbReference>
<feature type="DNA-binding region" description="H-T-H motif" evidence="2">
    <location>
        <begin position="27"/>
        <end position="46"/>
    </location>
</feature>
<keyword evidence="1 2" id="KW-0238">DNA-binding</keyword>
<dbReference type="PROSITE" id="PS01081">
    <property type="entry name" value="HTH_TETR_1"/>
    <property type="match status" value="1"/>
</dbReference>
<dbReference type="InterPro" id="IPR001647">
    <property type="entry name" value="HTH_TetR"/>
</dbReference>
<evidence type="ECO:0000256" key="2">
    <source>
        <dbReference type="PROSITE-ProRule" id="PRU00335"/>
    </source>
</evidence>
<evidence type="ECO:0000256" key="1">
    <source>
        <dbReference type="ARBA" id="ARBA00023125"/>
    </source>
</evidence>
<dbReference type="SUPFAM" id="SSF46689">
    <property type="entry name" value="Homeodomain-like"/>
    <property type="match status" value="1"/>
</dbReference>
<dbReference type="InterPro" id="IPR050624">
    <property type="entry name" value="HTH-type_Tx_Regulator"/>
</dbReference>
<proteinExistence type="predicted"/>
<dbReference type="InterPro" id="IPR009057">
    <property type="entry name" value="Homeodomain-like_sf"/>
</dbReference>
<sequence>MISRTKKSLILQRAINVIAAKGYDGASTRAIAQSANVSQGMLNYYFGSKEAILNESIVMYQKRVSDLMNSCKSEDLTAQSFTENCIALLELFIELRPLLKVVQIEQHLNARPMLCARAIGVTESILAGLNEQLLKVTLKYNIDLRISPTFFVSIIYSAILNFALSGKAIFHFPNQTIEESGQSDSPHFIANLKKMIDESVLNTDLSVVDN</sequence>
<dbReference type="RefSeq" id="WP_338398882.1">
    <property type="nucleotide sequence ID" value="NZ_AP025295.1"/>
</dbReference>
<reference evidence="4 5" key="1">
    <citation type="submission" date="2021-12" db="EMBL/GenBank/DDBJ databases">
        <title>Genome sequencing of bacteria with rrn-lacking chromosome and rrn-plasmid.</title>
        <authorList>
            <person name="Anda M."/>
            <person name="Iwasaki W."/>
        </authorList>
    </citation>
    <scope>NUCLEOTIDE SEQUENCE [LARGE SCALE GENOMIC DNA]</scope>
    <source>
        <strain evidence="4 5">NBRC 101262</strain>
        <plasmid evidence="4 5">pPP3</plasmid>
    </source>
</reference>
<gene>
    <name evidence="4" type="ORF">PEPS_39830</name>
</gene>
<keyword evidence="4" id="KW-0614">Plasmid</keyword>
<dbReference type="PRINTS" id="PR00455">
    <property type="entry name" value="HTHTETR"/>
</dbReference>
<dbReference type="PANTHER" id="PTHR43479:SF11">
    <property type="entry name" value="ACREF_ENVCD OPERON REPRESSOR-RELATED"/>
    <property type="match status" value="1"/>
</dbReference>
<dbReference type="Pfam" id="PF00440">
    <property type="entry name" value="TetR_N"/>
    <property type="match status" value="1"/>
</dbReference>
<keyword evidence="5" id="KW-1185">Reference proteome</keyword>
<evidence type="ECO:0000313" key="4">
    <source>
        <dbReference type="EMBL" id="BDD01703.1"/>
    </source>
</evidence>
<dbReference type="Proteomes" id="UP001354989">
    <property type="component" value="Plasmid pPP3"/>
</dbReference>
<dbReference type="Gene3D" id="1.10.357.10">
    <property type="entry name" value="Tetracycline Repressor, domain 2"/>
    <property type="match status" value="1"/>
</dbReference>
<evidence type="ECO:0000259" key="3">
    <source>
        <dbReference type="PROSITE" id="PS50977"/>
    </source>
</evidence>
<accession>A0ABM7VL30</accession>
<dbReference type="EMBL" id="AP025295">
    <property type="protein sequence ID" value="BDD01703.1"/>
    <property type="molecule type" value="Genomic_DNA"/>
</dbReference>
<feature type="domain" description="HTH tetR-type" evidence="3">
    <location>
        <begin position="4"/>
        <end position="64"/>
    </location>
</feature>
<dbReference type="PANTHER" id="PTHR43479">
    <property type="entry name" value="ACREF/ENVCD OPERON REPRESSOR-RELATED"/>
    <property type="match status" value="1"/>
</dbReference>
<geneLocation type="plasmid" evidence="4 5">
    <name>pPP3</name>
</geneLocation>
<name>A0ABM7VL30_9BACT</name>